<proteinExistence type="predicted"/>
<protein>
    <submittedName>
        <fullName evidence="1">Uncharacterized protein</fullName>
    </submittedName>
</protein>
<dbReference type="EMBL" id="MU001638">
    <property type="protein sequence ID" value="KAF2481106.1"/>
    <property type="molecule type" value="Genomic_DNA"/>
</dbReference>
<name>A0A6A6PMQ9_9PEZI</name>
<dbReference type="RefSeq" id="XP_033587676.1">
    <property type="nucleotide sequence ID" value="XM_033731928.1"/>
</dbReference>
<dbReference type="AlphaFoldDB" id="A0A6A6PMQ9"/>
<dbReference type="Proteomes" id="UP000799767">
    <property type="component" value="Unassembled WGS sequence"/>
</dbReference>
<dbReference type="GeneID" id="54472930"/>
<sequence>MHVLCRSGLRWTVRVWCATKRRKSISHPPATCIIVILDFANSTLPFLGFNCGKHLDVIFGYHLLRYTNTGLSVLRRARLMSSWHLPSLISTPRFPKGFFSEAPAARRCSPFP</sequence>
<evidence type="ECO:0000313" key="1">
    <source>
        <dbReference type="EMBL" id="KAF2481106.1"/>
    </source>
</evidence>
<accession>A0A6A6PMQ9</accession>
<gene>
    <name evidence="1" type="ORF">BDY17DRAFT_268874</name>
</gene>
<organism evidence="1 2">
    <name type="scientific">Neohortaea acidophila</name>
    <dbReference type="NCBI Taxonomy" id="245834"/>
    <lineage>
        <taxon>Eukaryota</taxon>
        <taxon>Fungi</taxon>
        <taxon>Dikarya</taxon>
        <taxon>Ascomycota</taxon>
        <taxon>Pezizomycotina</taxon>
        <taxon>Dothideomycetes</taxon>
        <taxon>Dothideomycetidae</taxon>
        <taxon>Mycosphaerellales</taxon>
        <taxon>Teratosphaeriaceae</taxon>
        <taxon>Neohortaea</taxon>
    </lineage>
</organism>
<reference evidence="1" key="1">
    <citation type="journal article" date="2020" name="Stud. Mycol.">
        <title>101 Dothideomycetes genomes: a test case for predicting lifestyles and emergence of pathogens.</title>
        <authorList>
            <person name="Haridas S."/>
            <person name="Albert R."/>
            <person name="Binder M."/>
            <person name="Bloem J."/>
            <person name="Labutti K."/>
            <person name="Salamov A."/>
            <person name="Andreopoulos B."/>
            <person name="Baker S."/>
            <person name="Barry K."/>
            <person name="Bills G."/>
            <person name="Bluhm B."/>
            <person name="Cannon C."/>
            <person name="Castanera R."/>
            <person name="Culley D."/>
            <person name="Daum C."/>
            <person name="Ezra D."/>
            <person name="Gonzalez J."/>
            <person name="Henrissat B."/>
            <person name="Kuo A."/>
            <person name="Liang C."/>
            <person name="Lipzen A."/>
            <person name="Lutzoni F."/>
            <person name="Magnuson J."/>
            <person name="Mondo S."/>
            <person name="Nolan M."/>
            <person name="Ohm R."/>
            <person name="Pangilinan J."/>
            <person name="Park H.-J."/>
            <person name="Ramirez L."/>
            <person name="Alfaro M."/>
            <person name="Sun H."/>
            <person name="Tritt A."/>
            <person name="Yoshinaga Y."/>
            <person name="Zwiers L.-H."/>
            <person name="Turgeon B."/>
            <person name="Goodwin S."/>
            <person name="Spatafora J."/>
            <person name="Crous P."/>
            <person name="Grigoriev I."/>
        </authorList>
    </citation>
    <scope>NUCLEOTIDE SEQUENCE</scope>
    <source>
        <strain evidence="1">CBS 113389</strain>
    </source>
</reference>
<keyword evidence="2" id="KW-1185">Reference proteome</keyword>
<evidence type="ECO:0000313" key="2">
    <source>
        <dbReference type="Proteomes" id="UP000799767"/>
    </source>
</evidence>